<reference evidence="5 6" key="1">
    <citation type="submission" date="2022-01" db="EMBL/GenBank/DDBJ databases">
        <title>A chromosomal length assembly of Cordylochernes scorpioides.</title>
        <authorList>
            <person name="Zeh D."/>
            <person name="Zeh J."/>
        </authorList>
    </citation>
    <scope>NUCLEOTIDE SEQUENCE [LARGE SCALE GENOMIC DNA]</scope>
    <source>
        <strain evidence="5">IN4F17</strain>
        <tissue evidence="5">Whole Body</tissue>
    </source>
</reference>
<protein>
    <recommendedName>
        <fullName evidence="4">Ig-like domain-containing protein</fullName>
    </recommendedName>
</protein>
<dbReference type="Gene3D" id="2.60.40.10">
    <property type="entry name" value="Immunoglobulins"/>
    <property type="match status" value="2"/>
</dbReference>
<evidence type="ECO:0000256" key="1">
    <source>
        <dbReference type="ARBA" id="ARBA00022737"/>
    </source>
</evidence>
<dbReference type="InterPro" id="IPR036179">
    <property type="entry name" value="Ig-like_dom_sf"/>
</dbReference>
<dbReference type="InterPro" id="IPR051170">
    <property type="entry name" value="Neural/epithelial_adhesion"/>
</dbReference>
<feature type="non-terminal residue" evidence="5">
    <location>
        <position position="123"/>
    </location>
</feature>
<dbReference type="InterPro" id="IPR013783">
    <property type="entry name" value="Ig-like_fold"/>
</dbReference>
<dbReference type="Pfam" id="PF00047">
    <property type="entry name" value="ig"/>
    <property type="match status" value="1"/>
</dbReference>
<evidence type="ECO:0000256" key="3">
    <source>
        <dbReference type="ARBA" id="ARBA00023319"/>
    </source>
</evidence>
<evidence type="ECO:0000313" key="5">
    <source>
        <dbReference type="EMBL" id="UYV80558.1"/>
    </source>
</evidence>
<dbReference type="PROSITE" id="PS50835">
    <property type="entry name" value="IG_LIKE"/>
    <property type="match status" value="1"/>
</dbReference>
<dbReference type="Pfam" id="PF13927">
    <property type="entry name" value="Ig_3"/>
    <property type="match status" value="1"/>
</dbReference>
<gene>
    <name evidence="5" type="ORF">LAZ67_19000603</name>
</gene>
<keyword evidence="6" id="KW-1185">Reference proteome</keyword>
<dbReference type="Proteomes" id="UP001235939">
    <property type="component" value="Chromosome 19"/>
</dbReference>
<dbReference type="InterPro" id="IPR007110">
    <property type="entry name" value="Ig-like_dom"/>
</dbReference>
<evidence type="ECO:0000259" key="4">
    <source>
        <dbReference type="PROSITE" id="PS50835"/>
    </source>
</evidence>
<dbReference type="InterPro" id="IPR013151">
    <property type="entry name" value="Immunoglobulin_dom"/>
</dbReference>
<feature type="domain" description="Ig-like" evidence="4">
    <location>
        <begin position="74"/>
        <end position="123"/>
    </location>
</feature>
<proteinExistence type="predicted"/>
<name>A0ABY6LHJ7_9ARAC</name>
<evidence type="ECO:0000256" key="2">
    <source>
        <dbReference type="ARBA" id="ARBA00023157"/>
    </source>
</evidence>
<sequence>MNLKKVIKVAWIHVDRQTLLTLHTHVITHNPRVSVSHTNHRTWVLEIKQVQFEDKGYYMCQINTQPMKSQVVPPEFVSNHTLRNVTVMENANVTLSCKARGNPTPKIRWIREGYHPFTIGKDE</sequence>
<dbReference type="SUPFAM" id="SSF48726">
    <property type="entry name" value="Immunoglobulin"/>
    <property type="match status" value="2"/>
</dbReference>
<keyword evidence="2" id="KW-1015">Disulfide bond</keyword>
<dbReference type="EMBL" id="CP092881">
    <property type="protein sequence ID" value="UYV80558.1"/>
    <property type="molecule type" value="Genomic_DNA"/>
</dbReference>
<dbReference type="PANTHER" id="PTHR12231:SF253">
    <property type="entry name" value="DPR-INTERACTING PROTEIN ETA, ISOFORM B-RELATED"/>
    <property type="match status" value="1"/>
</dbReference>
<evidence type="ECO:0000313" key="6">
    <source>
        <dbReference type="Proteomes" id="UP001235939"/>
    </source>
</evidence>
<accession>A0ABY6LHJ7</accession>
<dbReference type="PANTHER" id="PTHR12231">
    <property type="entry name" value="CTX-RELATED TYPE I TRANSMEMBRANE PROTEIN"/>
    <property type="match status" value="1"/>
</dbReference>
<keyword evidence="3" id="KW-0393">Immunoglobulin domain</keyword>
<keyword evidence="1" id="KW-0677">Repeat</keyword>
<organism evidence="5 6">
    <name type="scientific">Cordylochernes scorpioides</name>
    <dbReference type="NCBI Taxonomy" id="51811"/>
    <lineage>
        <taxon>Eukaryota</taxon>
        <taxon>Metazoa</taxon>
        <taxon>Ecdysozoa</taxon>
        <taxon>Arthropoda</taxon>
        <taxon>Chelicerata</taxon>
        <taxon>Arachnida</taxon>
        <taxon>Pseudoscorpiones</taxon>
        <taxon>Cheliferoidea</taxon>
        <taxon>Chernetidae</taxon>
        <taxon>Cordylochernes</taxon>
    </lineage>
</organism>